<proteinExistence type="predicted"/>
<keyword evidence="3" id="KW-1185">Reference proteome</keyword>
<comment type="caution">
    <text evidence="2">The sequence shown here is derived from an EMBL/GenBank/DDBJ whole genome shotgun (WGS) entry which is preliminary data.</text>
</comment>
<protein>
    <submittedName>
        <fullName evidence="2">Uncharacterized protein</fullName>
    </submittedName>
</protein>
<evidence type="ECO:0000313" key="3">
    <source>
        <dbReference type="Proteomes" id="UP001500466"/>
    </source>
</evidence>
<dbReference type="EMBL" id="BAABHS010000009">
    <property type="protein sequence ID" value="GAA4964214.1"/>
    <property type="molecule type" value="Genomic_DNA"/>
</dbReference>
<dbReference type="Proteomes" id="UP001500466">
    <property type="component" value="Unassembled WGS sequence"/>
</dbReference>
<name>A0ABP9H8V2_9ACTN</name>
<sequence length="62" mass="6138">MGGWCHGAESGNSDNDSEGDGYPGAPESHAADAPFLHAERVHPCRAGGRAGGEGGCAGDLTD</sequence>
<evidence type="ECO:0000313" key="2">
    <source>
        <dbReference type="EMBL" id="GAA4964214.1"/>
    </source>
</evidence>
<accession>A0ABP9H8V2</accession>
<organism evidence="2 3">
    <name type="scientific">Yinghuangia aomiensis</name>
    <dbReference type="NCBI Taxonomy" id="676205"/>
    <lineage>
        <taxon>Bacteria</taxon>
        <taxon>Bacillati</taxon>
        <taxon>Actinomycetota</taxon>
        <taxon>Actinomycetes</taxon>
        <taxon>Kitasatosporales</taxon>
        <taxon>Streptomycetaceae</taxon>
        <taxon>Yinghuangia</taxon>
    </lineage>
</organism>
<reference evidence="3" key="1">
    <citation type="journal article" date="2019" name="Int. J. Syst. Evol. Microbiol.">
        <title>The Global Catalogue of Microorganisms (GCM) 10K type strain sequencing project: providing services to taxonomists for standard genome sequencing and annotation.</title>
        <authorList>
            <consortium name="The Broad Institute Genomics Platform"/>
            <consortium name="The Broad Institute Genome Sequencing Center for Infectious Disease"/>
            <person name="Wu L."/>
            <person name="Ma J."/>
        </authorList>
    </citation>
    <scope>NUCLEOTIDE SEQUENCE [LARGE SCALE GENOMIC DNA]</scope>
    <source>
        <strain evidence="3">JCM 17986</strain>
    </source>
</reference>
<gene>
    <name evidence="2" type="ORF">GCM10023205_30330</name>
</gene>
<evidence type="ECO:0000256" key="1">
    <source>
        <dbReference type="SAM" id="MobiDB-lite"/>
    </source>
</evidence>
<feature type="region of interest" description="Disordered" evidence="1">
    <location>
        <begin position="1"/>
        <end position="36"/>
    </location>
</feature>